<accession>A0AAW9RRN6</accession>
<evidence type="ECO:0000256" key="2">
    <source>
        <dbReference type="SAM" id="SignalP"/>
    </source>
</evidence>
<feature type="region of interest" description="Disordered" evidence="1">
    <location>
        <begin position="742"/>
        <end position="779"/>
    </location>
</feature>
<keyword evidence="5" id="KW-1185">Reference proteome</keyword>
<sequence>MRQGISVAIVAILLAAPSLVVPARAAPGVTTANVNFRTGPGTSYASMGTLASGTPVEVGDCDESGAWCAVSQGDRNGFVSGQYLTIDEDPTAWPRAFTTDGGATIVLHQPQVTAWDNFTDLSALVAAEYKPGKDADAVFGVIGLKGKTQADHENNDVVISDITVTELNFSVLGRDQLGDLSLEVGKLLPTDPITLSMQRLTASLAAYEQLGDVEGLKSDPPPIFVSESPAILVQTEGEAVEAPIEAVDGLTFVVNTNWDLFKVTSSGDYYLRDETSWLTGKSLSGDWQQATSLPEVLSKLPDDDSWKDAREAMPPTPFADGRAPKVVYSDKPAELILLDGEPKLETVPGTALEWVSNTETDLFFYTASKTWYALFSGRWFSATSLDGPWTFATTNLPDDFRKIPDDTPYYTVRASVPGTSESDEARLKAMVPQTARVETDGTITGSVEYSGDPEFKPIEGTELAYADNTQSQVIQVGTKYYLLQDGVWFVGDTPNGPFSVATSVPEAIYEIPPSSPVYNVTYVRVYDTEPGAVWFGYTMGYLGAYLAWDNLVYGTGWYYPPYWGWYGAARYPIYYPRPVTYGIGAYYNPVRGVYGRYGYAYGPYRGIGRASYYNPRTGTYVRAGGSYGPLGSRGFVAAYNPRTGSGGFAAGGHNIYGSWGARGVTGVTGGAAWARSRGTGLTSASAARWRTGVGTAGAGYSAGRRPGDNVFAGRDGTVYRNQNGQWQQRTGNGWGAVKPPATPARTVPQATRPATRPNLPQTPNFQARPNISSHPNIQVPQARNVPSNIRADQFGRQLGNQMMQGQRMGSRPAAPQVRAPSRGGGGFSRGGGFRR</sequence>
<dbReference type="AlphaFoldDB" id="A0AAW9RRN6"/>
<organism evidence="4 5">
    <name type="scientific">Microbaculum marinum</name>
    <dbReference type="NCBI Taxonomy" id="1764581"/>
    <lineage>
        <taxon>Bacteria</taxon>
        <taxon>Pseudomonadati</taxon>
        <taxon>Pseudomonadota</taxon>
        <taxon>Alphaproteobacteria</taxon>
        <taxon>Hyphomicrobiales</taxon>
        <taxon>Tepidamorphaceae</taxon>
        <taxon>Microbaculum</taxon>
    </lineage>
</organism>
<evidence type="ECO:0000259" key="3">
    <source>
        <dbReference type="PROSITE" id="PS51781"/>
    </source>
</evidence>
<gene>
    <name evidence="4" type="ORF">V3328_05600</name>
</gene>
<proteinExistence type="predicted"/>
<feature type="chain" id="PRO_5043746047" evidence="2">
    <location>
        <begin position="26"/>
        <end position="835"/>
    </location>
</feature>
<dbReference type="PROSITE" id="PS51781">
    <property type="entry name" value="SH3B"/>
    <property type="match status" value="1"/>
</dbReference>
<protein>
    <submittedName>
        <fullName evidence="4">SH3 domain-containing protein</fullName>
    </submittedName>
</protein>
<dbReference type="EMBL" id="JAZHOF010000002">
    <property type="protein sequence ID" value="MEJ8570935.1"/>
    <property type="molecule type" value="Genomic_DNA"/>
</dbReference>
<keyword evidence="2" id="KW-0732">Signal</keyword>
<feature type="region of interest" description="Disordered" evidence="1">
    <location>
        <begin position="802"/>
        <end position="835"/>
    </location>
</feature>
<evidence type="ECO:0000313" key="4">
    <source>
        <dbReference type="EMBL" id="MEJ8570935.1"/>
    </source>
</evidence>
<evidence type="ECO:0000313" key="5">
    <source>
        <dbReference type="Proteomes" id="UP001378188"/>
    </source>
</evidence>
<reference evidence="4 5" key="1">
    <citation type="submission" date="2024-02" db="EMBL/GenBank/DDBJ databases">
        <title>Genome analysis and characterization of Microbaculum marinisediminis sp. nov., isolated from marine sediment.</title>
        <authorList>
            <person name="Du Z.-J."/>
            <person name="Ye Y.-Q."/>
            <person name="Zhang Z.-R."/>
            <person name="Yuan S.-M."/>
            <person name="Zhang X.-Y."/>
        </authorList>
    </citation>
    <scope>NUCLEOTIDE SEQUENCE [LARGE SCALE GENOMIC DNA]</scope>
    <source>
        <strain evidence="4 5">SDUM1044001</strain>
    </source>
</reference>
<dbReference type="RefSeq" id="WP_340328631.1">
    <property type="nucleotide sequence ID" value="NZ_JAZHOF010000002.1"/>
</dbReference>
<feature type="compositionally biased region" description="Polar residues" evidence="1">
    <location>
        <begin position="758"/>
        <end position="779"/>
    </location>
</feature>
<comment type="caution">
    <text evidence="4">The sequence shown here is derived from an EMBL/GenBank/DDBJ whole genome shotgun (WGS) entry which is preliminary data.</text>
</comment>
<feature type="compositionally biased region" description="Gly residues" evidence="1">
    <location>
        <begin position="822"/>
        <end position="835"/>
    </location>
</feature>
<dbReference type="InterPro" id="IPR003646">
    <property type="entry name" value="SH3-like_bac-type"/>
</dbReference>
<feature type="signal peptide" evidence="2">
    <location>
        <begin position="1"/>
        <end position="25"/>
    </location>
</feature>
<dbReference type="Gene3D" id="2.30.30.40">
    <property type="entry name" value="SH3 Domains"/>
    <property type="match status" value="1"/>
</dbReference>
<dbReference type="Pfam" id="PF08239">
    <property type="entry name" value="SH3_3"/>
    <property type="match status" value="1"/>
</dbReference>
<feature type="domain" description="SH3b" evidence="3">
    <location>
        <begin position="24"/>
        <end position="88"/>
    </location>
</feature>
<evidence type="ECO:0000256" key="1">
    <source>
        <dbReference type="SAM" id="MobiDB-lite"/>
    </source>
</evidence>
<name>A0AAW9RRN6_9HYPH</name>
<dbReference type="Proteomes" id="UP001378188">
    <property type="component" value="Unassembled WGS sequence"/>
</dbReference>